<dbReference type="Proteomes" id="UP000004508">
    <property type="component" value="Unassembled WGS sequence"/>
</dbReference>
<keyword evidence="5" id="KW-1185">Reference proteome</keyword>
<name>D6U3S8_KTERA</name>
<feature type="domain" description="HTH tetR-type" evidence="3">
    <location>
        <begin position="5"/>
        <end position="65"/>
    </location>
</feature>
<dbReference type="STRING" id="485913.Krac_1863"/>
<reference evidence="4 5" key="1">
    <citation type="journal article" date="2011" name="Stand. Genomic Sci.">
        <title>Non-contiguous finished genome sequence and contextual data of the filamentous soil bacterium Ktedonobacter racemifer type strain (SOSP1-21).</title>
        <authorList>
            <person name="Chang Y.J."/>
            <person name="Land M."/>
            <person name="Hauser L."/>
            <person name="Chertkov O."/>
            <person name="Del Rio T.G."/>
            <person name="Nolan M."/>
            <person name="Copeland A."/>
            <person name="Tice H."/>
            <person name="Cheng J.F."/>
            <person name="Lucas S."/>
            <person name="Han C."/>
            <person name="Goodwin L."/>
            <person name="Pitluck S."/>
            <person name="Ivanova N."/>
            <person name="Ovchinikova G."/>
            <person name="Pati A."/>
            <person name="Chen A."/>
            <person name="Palaniappan K."/>
            <person name="Mavromatis K."/>
            <person name="Liolios K."/>
            <person name="Brettin T."/>
            <person name="Fiebig A."/>
            <person name="Rohde M."/>
            <person name="Abt B."/>
            <person name="Goker M."/>
            <person name="Detter J.C."/>
            <person name="Woyke T."/>
            <person name="Bristow J."/>
            <person name="Eisen J.A."/>
            <person name="Markowitz V."/>
            <person name="Hugenholtz P."/>
            <person name="Kyrpides N.C."/>
            <person name="Klenk H.P."/>
            <person name="Lapidus A."/>
        </authorList>
    </citation>
    <scope>NUCLEOTIDE SEQUENCE [LARGE SCALE GENOMIC DNA]</scope>
    <source>
        <strain evidence="5">DSM 44963</strain>
    </source>
</reference>
<proteinExistence type="predicted"/>
<sequence length="193" mass="21779">MVAPSDTAERILTAFLKLAAERGIEGTTTRALAKEAGVNEVTIFRYFKDKTTLIREAYHHFAPGSRIVAYPLSIDASSPAQAAAGMVECLKFLRDCLREHPQLLLAGMSEYWHFPELQDELAFHPHAAHHLIEQALAQAASMLRPEVDRETTAMSLLGLLLVTLFWQYRGWLTMTDEEWDHKLEAAIHPLLRT</sequence>
<dbReference type="RefSeq" id="WP_007918373.1">
    <property type="nucleotide sequence ID" value="NZ_ADVG01000004.1"/>
</dbReference>
<evidence type="ECO:0000256" key="2">
    <source>
        <dbReference type="PROSITE-ProRule" id="PRU00335"/>
    </source>
</evidence>
<dbReference type="OrthoDB" id="116240at2"/>
<dbReference type="PANTHER" id="PTHR30055:SF226">
    <property type="entry name" value="HTH-TYPE TRANSCRIPTIONAL REGULATOR PKSA"/>
    <property type="match status" value="1"/>
</dbReference>
<dbReference type="PANTHER" id="PTHR30055">
    <property type="entry name" value="HTH-TYPE TRANSCRIPTIONAL REGULATOR RUTR"/>
    <property type="match status" value="1"/>
</dbReference>
<protein>
    <submittedName>
        <fullName evidence="4">Transcriptional regulator, TetR family</fullName>
    </submittedName>
</protein>
<evidence type="ECO:0000313" key="5">
    <source>
        <dbReference type="Proteomes" id="UP000004508"/>
    </source>
</evidence>
<dbReference type="eggNOG" id="COG1309">
    <property type="taxonomic scope" value="Bacteria"/>
</dbReference>
<dbReference type="InterPro" id="IPR001647">
    <property type="entry name" value="HTH_TetR"/>
</dbReference>
<dbReference type="Pfam" id="PF00440">
    <property type="entry name" value="TetR_N"/>
    <property type="match status" value="1"/>
</dbReference>
<evidence type="ECO:0000256" key="1">
    <source>
        <dbReference type="ARBA" id="ARBA00023125"/>
    </source>
</evidence>
<dbReference type="AlphaFoldDB" id="D6U3S8"/>
<evidence type="ECO:0000313" key="4">
    <source>
        <dbReference type="EMBL" id="EFH81166.1"/>
    </source>
</evidence>
<dbReference type="PROSITE" id="PS50977">
    <property type="entry name" value="HTH_TETR_2"/>
    <property type="match status" value="1"/>
</dbReference>
<dbReference type="SUPFAM" id="SSF46689">
    <property type="entry name" value="Homeodomain-like"/>
    <property type="match status" value="1"/>
</dbReference>
<dbReference type="Gene3D" id="1.10.357.10">
    <property type="entry name" value="Tetracycline Repressor, domain 2"/>
    <property type="match status" value="1"/>
</dbReference>
<dbReference type="PRINTS" id="PR00455">
    <property type="entry name" value="HTHTETR"/>
</dbReference>
<dbReference type="InParanoid" id="D6U3S8"/>
<keyword evidence="1 2" id="KW-0238">DNA-binding</keyword>
<dbReference type="InterPro" id="IPR009057">
    <property type="entry name" value="Homeodomain-like_sf"/>
</dbReference>
<gene>
    <name evidence="4" type="ORF">Krac_1863</name>
</gene>
<dbReference type="GO" id="GO:0000976">
    <property type="term" value="F:transcription cis-regulatory region binding"/>
    <property type="evidence" value="ECO:0007669"/>
    <property type="project" value="TreeGrafter"/>
</dbReference>
<comment type="caution">
    <text evidence="4">The sequence shown here is derived from an EMBL/GenBank/DDBJ whole genome shotgun (WGS) entry which is preliminary data.</text>
</comment>
<organism evidence="4 5">
    <name type="scientific">Ktedonobacter racemifer DSM 44963</name>
    <dbReference type="NCBI Taxonomy" id="485913"/>
    <lineage>
        <taxon>Bacteria</taxon>
        <taxon>Bacillati</taxon>
        <taxon>Chloroflexota</taxon>
        <taxon>Ktedonobacteria</taxon>
        <taxon>Ktedonobacterales</taxon>
        <taxon>Ktedonobacteraceae</taxon>
        <taxon>Ktedonobacter</taxon>
    </lineage>
</organism>
<accession>D6U3S8</accession>
<dbReference type="EMBL" id="ADVG01000004">
    <property type="protein sequence ID" value="EFH81166.1"/>
    <property type="molecule type" value="Genomic_DNA"/>
</dbReference>
<dbReference type="GO" id="GO:0003700">
    <property type="term" value="F:DNA-binding transcription factor activity"/>
    <property type="evidence" value="ECO:0007669"/>
    <property type="project" value="TreeGrafter"/>
</dbReference>
<evidence type="ECO:0000259" key="3">
    <source>
        <dbReference type="PROSITE" id="PS50977"/>
    </source>
</evidence>
<dbReference type="InterPro" id="IPR050109">
    <property type="entry name" value="HTH-type_TetR-like_transc_reg"/>
</dbReference>
<feature type="DNA-binding region" description="H-T-H motif" evidence="2">
    <location>
        <begin position="28"/>
        <end position="47"/>
    </location>
</feature>